<gene>
    <name evidence="5" type="ORF">FNV33_02505</name>
</gene>
<dbReference type="EMBL" id="CP041626">
    <property type="protein sequence ID" value="QDO92346.1"/>
    <property type="molecule type" value="Genomic_DNA"/>
</dbReference>
<evidence type="ECO:0000313" key="6">
    <source>
        <dbReference type="Proteomes" id="UP000315953"/>
    </source>
</evidence>
<dbReference type="PANTHER" id="PTHR37299:SF3">
    <property type="entry name" value="STAGE 0 SPORULATION PROTEIN A HOMOLOG"/>
    <property type="match status" value="1"/>
</dbReference>
<dbReference type="InterPro" id="IPR007492">
    <property type="entry name" value="LytTR_DNA-bd_dom"/>
</dbReference>
<proteinExistence type="predicted"/>
<reference evidence="5 6" key="1">
    <citation type="submission" date="2019-07" db="EMBL/GenBank/DDBJ databases">
        <title>Genome assembly of a nasal isolate of Dolosigranulum pigrum from a chronic sinusitis patient.</title>
        <authorList>
            <person name="Baig S."/>
            <person name="Overballe-Petersen S."/>
            <person name="Kaspar U."/>
            <person name="Rendboe A."/>
            <person name="de Man T."/>
            <person name="Liu C."/>
            <person name="Price L.B."/>
            <person name="Stegger M."/>
            <person name="Becker K."/>
            <person name="Skytt Andersen P."/>
        </authorList>
    </citation>
    <scope>NUCLEOTIDE SEQUENCE [LARGE SCALE GENOMIC DNA]</scope>
    <source>
        <strain evidence="5 6">83VPs-KB5</strain>
    </source>
</reference>
<evidence type="ECO:0000256" key="2">
    <source>
        <dbReference type="ARBA" id="ARBA00023012"/>
    </source>
</evidence>
<dbReference type="InterPro" id="IPR046947">
    <property type="entry name" value="LytR-like"/>
</dbReference>
<dbReference type="GO" id="GO:0000156">
    <property type="term" value="F:phosphorelay response regulator activity"/>
    <property type="evidence" value="ECO:0007669"/>
    <property type="project" value="InterPro"/>
</dbReference>
<evidence type="ECO:0000256" key="1">
    <source>
        <dbReference type="ARBA" id="ARBA00022490"/>
    </source>
</evidence>
<dbReference type="GO" id="GO:0003677">
    <property type="term" value="F:DNA binding"/>
    <property type="evidence" value="ECO:0007669"/>
    <property type="project" value="InterPro"/>
</dbReference>
<dbReference type="Proteomes" id="UP000315953">
    <property type="component" value="Chromosome"/>
</dbReference>
<evidence type="ECO:0000256" key="3">
    <source>
        <dbReference type="ARBA" id="ARBA00023159"/>
    </source>
</evidence>
<dbReference type="PROSITE" id="PS50930">
    <property type="entry name" value="HTH_LYTTR"/>
    <property type="match status" value="1"/>
</dbReference>
<keyword evidence="1" id="KW-0963">Cytoplasm</keyword>
<organism evidence="5 6">
    <name type="scientific">Dolosigranulum pigrum</name>
    <dbReference type="NCBI Taxonomy" id="29394"/>
    <lineage>
        <taxon>Bacteria</taxon>
        <taxon>Bacillati</taxon>
        <taxon>Bacillota</taxon>
        <taxon>Bacilli</taxon>
        <taxon>Lactobacillales</taxon>
        <taxon>Carnobacteriaceae</taxon>
        <taxon>Dolosigranulum</taxon>
    </lineage>
</organism>
<dbReference type="KEGG" id="dpm:FNV33_02505"/>
<keyword evidence="2" id="KW-0902">Two-component regulatory system</keyword>
<dbReference type="Pfam" id="PF04397">
    <property type="entry name" value="LytTR"/>
    <property type="match status" value="1"/>
</dbReference>
<sequence>MAPLTLKRKIETFDFIAKHSNDYLKKQLMTNLELVYNRFIQQQKRKAITVVRFKVGNICYKLPIDDVVYITTSDKPHRLTLYTKRGKHEFYGKISDYEEECLELTKVSQSTLVNFDYVDMFRVDKRMIVFTNGLHVECSKRYVMEIKNKMQGINN</sequence>
<dbReference type="Gene3D" id="2.40.50.1020">
    <property type="entry name" value="LytTr DNA-binding domain"/>
    <property type="match status" value="1"/>
</dbReference>
<accession>A0A516GLE5</accession>
<evidence type="ECO:0000259" key="4">
    <source>
        <dbReference type="PROSITE" id="PS50930"/>
    </source>
</evidence>
<name>A0A516GLE5_9LACT</name>
<evidence type="ECO:0000313" key="5">
    <source>
        <dbReference type="EMBL" id="QDO92346.1"/>
    </source>
</evidence>
<protein>
    <submittedName>
        <fullName evidence="5">LytTR family transcriptional regulator</fullName>
    </submittedName>
</protein>
<keyword evidence="3" id="KW-0010">Activator</keyword>
<feature type="domain" description="HTH LytTR-type" evidence="4">
    <location>
        <begin position="60"/>
        <end position="152"/>
    </location>
</feature>
<dbReference type="PANTHER" id="PTHR37299">
    <property type="entry name" value="TRANSCRIPTIONAL REGULATOR-RELATED"/>
    <property type="match status" value="1"/>
</dbReference>
<dbReference type="SMART" id="SM00850">
    <property type="entry name" value="LytTR"/>
    <property type="match status" value="1"/>
</dbReference>
<dbReference type="AlphaFoldDB" id="A0A516GLE5"/>